<dbReference type="RefSeq" id="WP_253062484.1">
    <property type="nucleotide sequence ID" value="NZ_JAMXWM010000014.1"/>
</dbReference>
<dbReference type="EC" id="1.3.1.95" evidence="2"/>
<feature type="domain" description="Enoyl reductase (ER)" evidence="1">
    <location>
        <begin position="12"/>
        <end position="328"/>
    </location>
</feature>
<dbReference type="Pfam" id="PF08240">
    <property type="entry name" value="ADH_N"/>
    <property type="match status" value="1"/>
</dbReference>
<dbReference type="SMART" id="SM00829">
    <property type="entry name" value="PKS_ER"/>
    <property type="match status" value="1"/>
</dbReference>
<dbReference type="GO" id="GO:0043958">
    <property type="term" value="F:acryloyl-CoA reductase (NADH) activity"/>
    <property type="evidence" value="ECO:0007669"/>
    <property type="project" value="UniProtKB-EC"/>
</dbReference>
<dbReference type="InterPro" id="IPR036291">
    <property type="entry name" value="NAD(P)-bd_dom_sf"/>
</dbReference>
<sequence length="331" mass="35074">MNSTIQALVVNKTSEQFSVAIKNITMSQLPEDDVVVKVHYSSINYKDALACIPDGKIVASYPFIPGIDLAGIVVSSTDKRFKEGDKIIATGYGIGVSHFGGFCDYASLPGDWIVPLPDALTLEEAMIYGTAGFTAALAINKLEQNGITPEKGKILVTGATGGVGTSAIAMLAKLGYDVVASTGKFSQTAFLKQLGATAVLPRTAVFDGKIKALDKTQFAAAVDPVGGNQLASLLSKINYSGSVAACGLTGGSKVPTTVFPFILRGVNLLGIDSVYCPMSLRKTVWNRMADEFKDSRKLNLIKREINFSELPSKLPQLLDGKAVGRMVVKVN</sequence>
<dbReference type="InterPro" id="IPR013149">
    <property type="entry name" value="ADH-like_C"/>
</dbReference>
<comment type="caution">
    <text evidence="2">The sequence shown here is derived from an EMBL/GenBank/DDBJ whole genome shotgun (WGS) entry which is preliminary data.</text>
</comment>
<evidence type="ECO:0000313" key="2">
    <source>
        <dbReference type="EMBL" id="MFD2695409.1"/>
    </source>
</evidence>
<dbReference type="SUPFAM" id="SSF51735">
    <property type="entry name" value="NAD(P)-binding Rossmann-fold domains"/>
    <property type="match status" value="1"/>
</dbReference>
<dbReference type="InterPro" id="IPR051397">
    <property type="entry name" value="Zn-ADH-like_protein"/>
</dbReference>
<proteinExistence type="predicted"/>
<dbReference type="Proteomes" id="UP001597399">
    <property type="component" value="Unassembled WGS sequence"/>
</dbReference>
<dbReference type="SUPFAM" id="SSF50129">
    <property type="entry name" value="GroES-like"/>
    <property type="match status" value="1"/>
</dbReference>
<dbReference type="InterPro" id="IPR014188">
    <property type="entry name" value="Acrylyl-CoA_reductase_AcuI"/>
</dbReference>
<reference evidence="3" key="1">
    <citation type="journal article" date="2019" name="Int. J. Syst. Evol. Microbiol.">
        <title>The Global Catalogue of Microorganisms (GCM) 10K type strain sequencing project: providing services to taxonomists for standard genome sequencing and annotation.</title>
        <authorList>
            <consortium name="The Broad Institute Genomics Platform"/>
            <consortium name="The Broad Institute Genome Sequencing Center for Infectious Disease"/>
            <person name="Wu L."/>
            <person name="Ma J."/>
        </authorList>
    </citation>
    <scope>NUCLEOTIDE SEQUENCE [LARGE SCALE GENOMIC DNA]</scope>
    <source>
        <strain evidence="3">TISTR 2466</strain>
    </source>
</reference>
<dbReference type="Gene3D" id="3.40.50.720">
    <property type="entry name" value="NAD(P)-binding Rossmann-like Domain"/>
    <property type="match status" value="1"/>
</dbReference>
<keyword evidence="2" id="KW-0560">Oxidoreductase</keyword>
<dbReference type="PANTHER" id="PTHR43677:SF1">
    <property type="entry name" value="ACRYLYL-COA REDUCTASE ACUI-RELATED"/>
    <property type="match status" value="1"/>
</dbReference>
<evidence type="ECO:0000313" key="3">
    <source>
        <dbReference type="Proteomes" id="UP001597399"/>
    </source>
</evidence>
<evidence type="ECO:0000259" key="1">
    <source>
        <dbReference type="SMART" id="SM00829"/>
    </source>
</evidence>
<dbReference type="InterPro" id="IPR013154">
    <property type="entry name" value="ADH-like_N"/>
</dbReference>
<dbReference type="EMBL" id="JBHUMQ010000042">
    <property type="protein sequence ID" value="MFD2695409.1"/>
    <property type="molecule type" value="Genomic_DNA"/>
</dbReference>
<dbReference type="InterPro" id="IPR020843">
    <property type="entry name" value="ER"/>
</dbReference>
<accession>A0ABW5S6P2</accession>
<organism evidence="2 3">
    <name type="scientific">Sporolactobacillus shoreicorticis</name>
    <dbReference type="NCBI Taxonomy" id="1923877"/>
    <lineage>
        <taxon>Bacteria</taxon>
        <taxon>Bacillati</taxon>
        <taxon>Bacillota</taxon>
        <taxon>Bacilli</taxon>
        <taxon>Bacillales</taxon>
        <taxon>Sporolactobacillaceae</taxon>
        <taxon>Sporolactobacillus</taxon>
    </lineage>
</organism>
<dbReference type="NCBIfam" id="TIGR02823">
    <property type="entry name" value="oxido_YhdH"/>
    <property type="match status" value="1"/>
</dbReference>
<keyword evidence="3" id="KW-1185">Reference proteome</keyword>
<dbReference type="Gene3D" id="3.90.180.10">
    <property type="entry name" value="Medium-chain alcohol dehydrogenases, catalytic domain"/>
    <property type="match status" value="1"/>
</dbReference>
<gene>
    <name evidence="2" type="ORF">ACFSUE_17535</name>
</gene>
<dbReference type="Pfam" id="PF00107">
    <property type="entry name" value="ADH_zinc_N"/>
    <property type="match status" value="1"/>
</dbReference>
<dbReference type="PANTHER" id="PTHR43677">
    <property type="entry name" value="SHORT-CHAIN DEHYDROGENASE/REDUCTASE"/>
    <property type="match status" value="1"/>
</dbReference>
<name>A0ABW5S6P2_9BACL</name>
<dbReference type="InterPro" id="IPR011032">
    <property type="entry name" value="GroES-like_sf"/>
</dbReference>
<protein>
    <submittedName>
        <fullName evidence="2">Acryloyl-CoA reductase</fullName>
        <ecNumber evidence="2">1.3.1.95</ecNumber>
    </submittedName>
</protein>